<evidence type="ECO:0000313" key="3">
    <source>
        <dbReference type="Proteomes" id="UP000306102"/>
    </source>
</evidence>
<sequence>MRGGDRGWGTVPPSVAPVSSSVVDREDHWSHFDNSVDAVSFGFVATAILISMFLVMAIFERFLRPRSAAAGGRNPADLEAQIMAGGKLNYPSPKITTYARGVSVLMPGEDIPTFIAHPAPAPCPPEGILRPIYQHDALSKPSSSLDTS</sequence>
<evidence type="ECO:0000313" key="2">
    <source>
        <dbReference type="EMBL" id="THG02121.1"/>
    </source>
</evidence>
<name>A0A4S4DH68_CAMSN</name>
<comment type="caution">
    <text evidence="2">The sequence shown here is derived from an EMBL/GenBank/DDBJ whole genome shotgun (WGS) entry which is preliminary data.</text>
</comment>
<keyword evidence="1" id="KW-1133">Transmembrane helix</keyword>
<dbReference type="STRING" id="542762.A0A4S4DH68"/>
<organism evidence="2 3">
    <name type="scientific">Camellia sinensis var. sinensis</name>
    <name type="common">China tea</name>
    <dbReference type="NCBI Taxonomy" id="542762"/>
    <lineage>
        <taxon>Eukaryota</taxon>
        <taxon>Viridiplantae</taxon>
        <taxon>Streptophyta</taxon>
        <taxon>Embryophyta</taxon>
        <taxon>Tracheophyta</taxon>
        <taxon>Spermatophyta</taxon>
        <taxon>Magnoliopsida</taxon>
        <taxon>eudicotyledons</taxon>
        <taxon>Gunneridae</taxon>
        <taxon>Pentapetalae</taxon>
        <taxon>asterids</taxon>
        <taxon>Ericales</taxon>
        <taxon>Theaceae</taxon>
        <taxon>Camellia</taxon>
    </lineage>
</organism>
<feature type="transmembrane region" description="Helical" evidence="1">
    <location>
        <begin position="38"/>
        <end position="59"/>
    </location>
</feature>
<keyword evidence="3" id="KW-1185">Reference proteome</keyword>
<protein>
    <submittedName>
        <fullName evidence="2">Uncharacterized protein</fullName>
    </submittedName>
</protein>
<dbReference type="PANTHER" id="PTHR33728">
    <property type="entry name" value="CTTNBP 2 AMINO-TERMINAL-LIKE PROTEIN"/>
    <property type="match status" value="1"/>
</dbReference>
<dbReference type="PANTHER" id="PTHR33728:SF21">
    <property type="entry name" value="TRANSMEMBRANE PROTEIN"/>
    <property type="match status" value="1"/>
</dbReference>
<dbReference type="AlphaFoldDB" id="A0A4S4DH68"/>
<keyword evidence="1" id="KW-0812">Transmembrane</keyword>
<gene>
    <name evidence="2" type="ORF">TEA_020153</name>
</gene>
<evidence type="ECO:0000256" key="1">
    <source>
        <dbReference type="SAM" id="Phobius"/>
    </source>
</evidence>
<dbReference type="Proteomes" id="UP000306102">
    <property type="component" value="Unassembled WGS sequence"/>
</dbReference>
<accession>A0A4S4DH68</accession>
<keyword evidence="1" id="KW-0472">Membrane</keyword>
<proteinExistence type="predicted"/>
<dbReference type="EMBL" id="SDRB02011247">
    <property type="protein sequence ID" value="THG02121.1"/>
    <property type="molecule type" value="Genomic_DNA"/>
</dbReference>
<reference evidence="2 3" key="1">
    <citation type="journal article" date="2018" name="Proc. Natl. Acad. Sci. U.S.A.">
        <title>Draft genome sequence of Camellia sinensis var. sinensis provides insights into the evolution of the tea genome and tea quality.</title>
        <authorList>
            <person name="Wei C."/>
            <person name="Yang H."/>
            <person name="Wang S."/>
            <person name="Zhao J."/>
            <person name="Liu C."/>
            <person name="Gao L."/>
            <person name="Xia E."/>
            <person name="Lu Y."/>
            <person name="Tai Y."/>
            <person name="She G."/>
            <person name="Sun J."/>
            <person name="Cao H."/>
            <person name="Tong W."/>
            <person name="Gao Q."/>
            <person name="Li Y."/>
            <person name="Deng W."/>
            <person name="Jiang X."/>
            <person name="Wang W."/>
            <person name="Chen Q."/>
            <person name="Zhang S."/>
            <person name="Li H."/>
            <person name="Wu J."/>
            <person name="Wang P."/>
            <person name="Li P."/>
            <person name="Shi C."/>
            <person name="Zheng F."/>
            <person name="Jian J."/>
            <person name="Huang B."/>
            <person name="Shan D."/>
            <person name="Shi M."/>
            <person name="Fang C."/>
            <person name="Yue Y."/>
            <person name="Li F."/>
            <person name="Li D."/>
            <person name="Wei S."/>
            <person name="Han B."/>
            <person name="Jiang C."/>
            <person name="Yin Y."/>
            <person name="Xia T."/>
            <person name="Zhang Z."/>
            <person name="Bennetzen J.L."/>
            <person name="Zhao S."/>
            <person name="Wan X."/>
        </authorList>
    </citation>
    <scope>NUCLEOTIDE SEQUENCE [LARGE SCALE GENOMIC DNA]</scope>
    <source>
        <strain evidence="3">cv. Shuchazao</strain>
        <tissue evidence="2">Leaf</tissue>
    </source>
</reference>